<dbReference type="GO" id="GO:0016787">
    <property type="term" value="F:hydrolase activity"/>
    <property type="evidence" value="ECO:0007669"/>
    <property type="project" value="UniProtKB-KW"/>
</dbReference>
<proteinExistence type="inferred from homology"/>
<dbReference type="SUPFAM" id="SSF52499">
    <property type="entry name" value="Isochorismatase-like hydrolases"/>
    <property type="match status" value="1"/>
</dbReference>
<reference evidence="4 5" key="1">
    <citation type="submission" date="2016-10" db="EMBL/GenBank/DDBJ databases">
        <authorList>
            <person name="de Groot N.N."/>
        </authorList>
    </citation>
    <scope>NUCLEOTIDE SEQUENCE [LARGE SCALE GENOMIC DNA]</scope>
    <source>
        <strain evidence="4 5">DSM 10317</strain>
    </source>
</reference>
<dbReference type="InterPro" id="IPR036380">
    <property type="entry name" value="Isochorismatase-like_sf"/>
</dbReference>
<evidence type="ECO:0000256" key="1">
    <source>
        <dbReference type="ARBA" id="ARBA00006336"/>
    </source>
</evidence>
<evidence type="ECO:0000313" key="4">
    <source>
        <dbReference type="EMBL" id="SCZ81311.1"/>
    </source>
</evidence>
<sequence>MEILLVIDMQEKYMKDYDAALLARVNQRILEANATGIPVVYVRNVGRVENADKYIFCNNLAMVSELIFEKRIPSAFSSQEFTDYLKKSGVDLVSIIGVDGRCCVFKTAMDAVNAGYKVRLYLESVAARNDNFFTKELPQMKEAGVMIDV</sequence>
<dbReference type="AlphaFoldDB" id="A0A1G5S6F3"/>
<organism evidence="4 5">
    <name type="scientific">Pseudobutyrivibrio xylanivorans</name>
    <dbReference type="NCBI Taxonomy" id="185007"/>
    <lineage>
        <taxon>Bacteria</taxon>
        <taxon>Bacillati</taxon>
        <taxon>Bacillota</taxon>
        <taxon>Clostridia</taxon>
        <taxon>Lachnospirales</taxon>
        <taxon>Lachnospiraceae</taxon>
        <taxon>Pseudobutyrivibrio</taxon>
    </lineage>
</organism>
<dbReference type="InterPro" id="IPR050272">
    <property type="entry name" value="Isochorismatase-like_hydrls"/>
</dbReference>
<evidence type="ECO:0000256" key="2">
    <source>
        <dbReference type="ARBA" id="ARBA00022801"/>
    </source>
</evidence>
<dbReference type="InterPro" id="IPR000868">
    <property type="entry name" value="Isochorismatase-like_dom"/>
</dbReference>
<dbReference type="PANTHER" id="PTHR43540:SF6">
    <property type="entry name" value="ISOCHORISMATASE-LIKE DOMAIN-CONTAINING PROTEIN"/>
    <property type="match status" value="1"/>
</dbReference>
<feature type="domain" description="Isochorismatase-like" evidence="3">
    <location>
        <begin position="3"/>
        <end position="145"/>
    </location>
</feature>
<gene>
    <name evidence="4" type="ORF">SAMN02910350_02753</name>
</gene>
<accession>A0A1G5S6F3</accession>
<comment type="similarity">
    <text evidence="1">Belongs to the isochorismatase family.</text>
</comment>
<dbReference type="PANTHER" id="PTHR43540">
    <property type="entry name" value="PEROXYUREIDOACRYLATE/UREIDOACRYLATE AMIDOHYDROLASE-RELATED"/>
    <property type="match status" value="1"/>
</dbReference>
<evidence type="ECO:0000313" key="5">
    <source>
        <dbReference type="Proteomes" id="UP000199428"/>
    </source>
</evidence>
<dbReference type="Proteomes" id="UP000199428">
    <property type="component" value="Unassembled WGS sequence"/>
</dbReference>
<dbReference type="EMBL" id="FMWK01000020">
    <property type="protein sequence ID" value="SCZ81311.1"/>
    <property type="molecule type" value="Genomic_DNA"/>
</dbReference>
<protein>
    <submittedName>
        <fullName evidence="4">Nicotinamidase-related amidase</fullName>
    </submittedName>
</protein>
<dbReference type="CDD" id="cd00431">
    <property type="entry name" value="cysteine_hydrolases"/>
    <property type="match status" value="1"/>
</dbReference>
<dbReference type="Gene3D" id="3.40.50.850">
    <property type="entry name" value="Isochorismatase-like"/>
    <property type="match status" value="1"/>
</dbReference>
<evidence type="ECO:0000259" key="3">
    <source>
        <dbReference type="Pfam" id="PF00857"/>
    </source>
</evidence>
<dbReference type="Pfam" id="PF00857">
    <property type="entry name" value="Isochorismatase"/>
    <property type="match status" value="1"/>
</dbReference>
<name>A0A1G5S6F3_PSEXY</name>
<keyword evidence="2" id="KW-0378">Hydrolase</keyword>